<name>A0A3M9MZ61_9BACT</name>
<accession>A0A3M9MZ61</accession>
<feature type="transmembrane region" description="Helical" evidence="2">
    <location>
        <begin position="20"/>
        <end position="44"/>
    </location>
</feature>
<evidence type="ECO:0000256" key="1">
    <source>
        <dbReference type="SAM" id="MobiDB-lite"/>
    </source>
</evidence>
<dbReference type="RefSeq" id="WP_123133251.1">
    <property type="nucleotide sequence ID" value="NZ_RJJE01000009.1"/>
</dbReference>
<reference evidence="3 4" key="1">
    <citation type="submission" date="2018-11" db="EMBL/GenBank/DDBJ databases">
        <title>Rufibacter latericius sp. nov., isolated from water in Baiyang Lake.</title>
        <authorList>
            <person name="Yang Y."/>
        </authorList>
    </citation>
    <scope>NUCLEOTIDE SEQUENCE [LARGE SCALE GENOMIC DNA]</scope>
    <source>
        <strain evidence="3 4">MCC P1</strain>
    </source>
</reference>
<protein>
    <submittedName>
        <fullName evidence="3">PepSY domain-containing protein</fullName>
    </submittedName>
</protein>
<dbReference type="Proteomes" id="UP000271010">
    <property type="component" value="Unassembled WGS sequence"/>
</dbReference>
<comment type="caution">
    <text evidence="3">The sequence shown here is derived from an EMBL/GenBank/DDBJ whole genome shotgun (WGS) entry which is preliminary data.</text>
</comment>
<evidence type="ECO:0000313" key="4">
    <source>
        <dbReference type="Proteomes" id="UP000271010"/>
    </source>
</evidence>
<keyword evidence="2" id="KW-0812">Transmembrane</keyword>
<feature type="transmembrane region" description="Helical" evidence="2">
    <location>
        <begin position="158"/>
        <end position="180"/>
    </location>
</feature>
<evidence type="ECO:0000256" key="2">
    <source>
        <dbReference type="SAM" id="Phobius"/>
    </source>
</evidence>
<proteinExistence type="predicted"/>
<keyword evidence="2" id="KW-1133">Transmembrane helix</keyword>
<dbReference type="EMBL" id="RJJE01000009">
    <property type="protein sequence ID" value="RNI30173.1"/>
    <property type="molecule type" value="Genomic_DNA"/>
</dbReference>
<dbReference type="AlphaFoldDB" id="A0A3M9MZ61"/>
<keyword evidence="4" id="KW-1185">Reference proteome</keyword>
<feature type="region of interest" description="Disordered" evidence="1">
    <location>
        <begin position="187"/>
        <end position="208"/>
    </location>
</feature>
<dbReference type="Pfam" id="PF03929">
    <property type="entry name" value="PepSY_TM"/>
    <property type="match status" value="1"/>
</dbReference>
<gene>
    <name evidence="3" type="ORF">EFA69_11785</name>
</gene>
<dbReference type="OrthoDB" id="271465at2"/>
<keyword evidence="2" id="KW-0472">Membrane</keyword>
<evidence type="ECO:0000313" key="3">
    <source>
        <dbReference type="EMBL" id="RNI30173.1"/>
    </source>
</evidence>
<dbReference type="InterPro" id="IPR005625">
    <property type="entry name" value="PepSY-ass_TM"/>
</dbReference>
<organism evidence="3 4">
    <name type="scientific">Rufibacter immobilis</name>
    <dbReference type="NCBI Taxonomy" id="1348778"/>
    <lineage>
        <taxon>Bacteria</taxon>
        <taxon>Pseudomonadati</taxon>
        <taxon>Bacteroidota</taxon>
        <taxon>Cytophagia</taxon>
        <taxon>Cytophagales</taxon>
        <taxon>Hymenobacteraceae</taxon>
        <taxon>Rufibacter</taxon>
    </lineage>
</organism>
<sequence length="208" mass="23321">MTTATKRQKQARVLRDFRKIHRLTGAFLFVFFFVLSVTGLLLGWKKHTGGIILAKTHAGTSTNLKDWLPVERLTANAFQVVKDSLGQDVSLTLDRIDMRPDKGTVKFLFVEKYLGVQLDGATGQLLHLETRRADFIENLHDGTILDRIFGIDSGALKVIYSTVMGVALLIFTVTGFWLWYGPKRMKQELPSPSAKPEGVKPGRPLRPV</sequence>